<evidence type="ECO:0000313" key="2">
    <source>
        <dbReference type="EMBL" id="QIN80528.1"/>
    </source>
</evidence>
<feature type="compositionally biased region" description="Low complexity" evidence="1">
    <location>
        <begin position="74"/>
        <end position="86"/>
    </location>
</feature>
<feature type="region of interest" description="Disordered" evidence="1">
    <location>
        <begin position="1"/>
        <end position="29"/>
    </location>
</feature>
<name>A0A6G8Q246_9ACTN</name>
<organism evidence="2 3">
    <name type="scientific">Rubrobacter marinus</name>
    <dbReference type="NCBI Taxonomy" id="2653852"/>
    <lineage>
        <taxon>Bacteria</taxon>
        <taxon>Bacillati</taxon>
        <taxon>Actinomycetota</taxon>
        <taxon>Rubrobacteria</taxon>
        <taxon>Rubrobacterales</taxon>
        <taxon>Rubrobacteraceae</taxon>
        <taxon>Rubrobacter</taxon>
    </lineage>
</organism>
<evidence type="ECO:0000256" key="1">
    <source>
        <dbReference type="SAM" id="MobiDB-lite"/>
    </source>
</evidence>
<protein>
    <submittedName>
        <fullName evidence="2">Uncharacterized protein</fullName>
    </submittedName>
</protein>
<proteinExistence type="predicted"/>
<reference evidence="2 3" key="1">
    <citation type="submission" date="2019-10" db="EMBL/GenBank/DDBJ databases">
        <title>Rubrobacter sp nov SCSIO 52915 isolated from a deep-sea sediment in the South China Sea.</title>
        <authorList>
            <person name="Chen R.W."/>
        </authorList>
    </citation>
    <scope>NUCLEOTIDE SEQUENCE [LARGE SCALE GENOMIC DNA]</scope>
    <source>
        <strain evidence="2 3">SCSIO 52915</strain>
    </source>
</reference>
<feature type="compositionally biased region" description="Polar residues" evidence="1">
    <location>
        <begin position="15"/>
        <end position="27"/>
    </location>
</feature>
<evidence type="ECO:0000313" key="3">
    <source>
        <dbReference type="Proteomes" id="UP000502706"/>
    </source>
</evidence>
<accession>A0A6G8Q246</accession>
<dbReference type="EMBL" id="CP045121">
    <property type="protein sequence ID" value="QIN80528.1"/>
    <property type="molecule type" value="Genomic_DNA"/>
</dbReference>
<sequence length="86" mass="9211">MQTKWSLYPSDSERSSTTSGEAPSTTGGHMLISLGMILDCASSSGSGPDQARKYMPSRSMRWTMQRSAPKMPRTSSTSSCKTPSAS</sequence>
<gene>
    <name evidence="2" type="ORF">GBA65_20705</name>
</gene>
<dbReference type="AlphaFoldDB" id="A0A6G8Q246"/>
<dbReference type="Proteomes" id="UP000502706">
    <property type="component" value="Chromosome"/>
</dbReference>
<feature type="region of interest" description="Disordered" evidence="1">
    <location>
        <begin position="42"/>
        <end position="86"/>
    </location>
</feature>
<dbReference type="KEGG" id="rmar:GBA65_20705"/>
<keyword evidence="3" id="KW-1185">Reference proteome</keyword>